<dbReference type="Pfam" id="PF17785">
    <property type="entry name" value="PUA_3"/>
    <property type="match status" value="1"/>
</dbReference>
<evidence type="ECO:0000313" key="10">
    <source>
        <dbReference type="Proteomes" id="UP001304300"/>
    </source>
</evidence>
<evidence type="ECO:0000259" key="7">
    <source>
        <dbReference type="Pfam" id="PF10672"/>
    </source>
</evidence>
<organism evidence="9 10">
    <name type="scientific">Rubellicoccus peritrichatus</name>
    <dbReference type="NCBI Taxonomy" id="3080537"/>
    <lineage>
        <taxon>Bacteria</taxon>
        <taxon>Pseudomonadati</taxon>
        <taxon>Verrucomicrobiota</taxon>
        <taxon>Opitutia</taxon>
        <taxon>Puniceicoccales</taxon>
        <taxon>Cerasicoccaceae</taxon>
        <taxon>Rubellicoccus</taxon>
    </lineage>
</organism>
<dbReference type="EC" id="2.1.1.-" evidence="9"/>
<dbReference type="CDD" id="cd21153">
    <property type="entry name" value="PUA_RlmI"/>
    <property type="match status" value="1"/>
</dbReference>
<dbReference type="Pfam" id="PF10672">
    <property type="entry name" value="Methyltrans_SAM"/>
    <property type="match status" value="1"/>
</dbReference>
<keyword evidence="10" id="KW-1185">Reference proteome</keyword>
<dbReference type="Proteomes" id="UP001304300">
    <property type="component" value="Chromosome"/>
</dbReference>
<keyword evidence="3 9" id="KW-0489">Methyltransferase</keyword>
<dbReference type="InterPro" id="IPR036974">
    <property type="entry name" value="PUA_sf"/>
</dbReference>
<comment type="similarity">
    <text evidence="6">Belongs to the methyltransferase superfamily. RlmI family.</text>
</comment>
<feature type="domain" description="RlmI-like PUA" evidence="8">
    <location>
        <begin position="10"/>
        <end position="72"/>
    </location>
</feature>
<dbReference type="InterPro" id="IPR019614">
    <property type="entry name" value="SAM-dep_methyl-trfase"/>
</dbReference>
<protein>
    <submittedName>
        <fullName evidence="9">Class I SAM-dependent rRNA methyltransferase</fullName>
        <ecNumber evidence="9">2.1.1.-</ecNumber>
    </submittedName>
</protein>
<evidence type="ECO:0000256" key="2">
    <source>
        <dbReference type="ARBA" id="ARBA00022490"/>
    </source>
</evidence>
<dbReference type="Gene3D" id="3.40.50.150">
    <property type="entry name" value="Vaccinia Virus protein VP39"/>
    <property type="match status" value="1"/>
</dbReference>
<dbReference type="CDD" id="cd11572">
    <property type="entry name" value="RlmI_M_like"/>
    <property type="match status" value="1"/>
</dbReference>
<dbReference type="SUPFAM" id="SSF53335">
    <property type="entry name" value="S-adenosyl-L-methionine-dependent methyltransferases"/>
    <property type="match status" value="1"/>
</dbReference>
<dbReference type="GO" id="GO:0005737">
    <property type="term" value="C:cytoplasm"/>
    <property type="evidence" value="ECO:0007669"/>
    <property type="project" value="UniProtKB-SubCell"/>
</dbReference>
<dbReference type="CDD" id="cd02440">
    <property type="entry name" value="AdoMet_MTases"/>
    <property type="match status" value="1"/>
</dbReference>
<accession>A0AAQ3QTU8</accession>
<dbReference type="InterPro" id="IPR015947">
    <property type="entry name" value="PUA-like_sf"/>
</dbReference>
<keyword evidence="5" id="KW-0949">S-adenosyl-L-methionine</keyword>
<name>A0AAQ3QTU8_9BACT</name>
<dbReference type="GO" id="GO:0032259">
    <property type="term" value="P:methylation"/>
    <property type="evidence" value="ECO:0007669"/>
    <property type="project" value="UniProtKB-KW"/>
</dbReference>
<reference evidence="9 10" key="1">
    <citation type="submission" date="2023-10" db="EMBL/GenBank/DDBJ databases">
        <title>Rubellicoccus peritrichatus gen. nov., sp. nov., isolated from an algae of coral reef tank.</title>
        <authorList>
            <person name="Luo J."/>
        </authorList>
    </citation>
    <scope>NUCLEOTIDE SEQUENCE [LARGE SCALE GENOMIC DNA]</scope>
    <source>
        <strain evidence="9 10">CR14</strain>
    </source>
</reference>
<evidence type="ECO:0000313" key="9">
    <source>
        <dbReference type="EMBL" id="WOO39783.1"/>
    </source>
</evidence>
<dbReference type="AlphaFoldDB" id="A0AAQ3QTU8"/>
<dbReference type="PANTHER" id="PTHR42873">
    <property type="entry name" value="RIBOSOMAL RNA LARGE SUBUNIT METHYLTRANSFERASE"/>
    <property type="match status" value="1"/>
</dbReference>
<keyword evidence="4 9" id="KW-0808">Transferase</keyword>
<comment type="subcellular location">
    <subcellularLocation>
        <location evidence="1">Cytoplasm</location>
    </subcellularLocation>
</comment>
<keyword evidence="2" id="KW-0963">Cytoplasm</keyword>
<feature type="domain" description="S-adenosylmethionine-dependent methyltransferase" evidence="7">
    <location>
        <begin position="172"/>
        <end position="339"/>
    </location>
</feature>
<evidence type="ECO:0000256" key="1">
    <source>
        <dbReference type="ARBA" id="ARBA00004496"/>
    </source>
</evidence>
<dbReference type="KEGG" id="puo:RZN69_14255"/>
<evidence type="ECO:0000256" key="5">
    <source>
        <dbReference type="ARBA" id="ARBA00022691"/>
    </source>
</evidence>
<evidence type="ECO:0000259" key="8">
    <source>
        <dbReference type="Pfam" id="PF17785"/>
    </source>
</evidence>
<proteinExistence type="inferred from homology"/>
<evidence type="ECO:0000256" key="3">
    <source>
        <dbReference type="ARBA" id="ARBA00022603"/>
    </source>
</evidence>
<dbReference type="SUPFAM" id="SSF88697">
    <property type="entry name" value="PUA domain-like"/>
    <property type="match status" value="1"/>
</dbReference>
<dbReference type="PANTHER" id="PTHR42873:SF1">
    <property type="entry name" value="S-ADENOSYLMETHIONINE-DEPENDENT METHYLTRANSFERASE DOMAIN-CONTAINING PROTEIN"/>
    <property type="match status" value="1"/>
</dbReference>
<dbReference type="InterPro" id="IPR041532">
    <property type="entry name" value="RlmI-like_PUA"/>
</dbReference>
<dbReference type="GO" id="GO:0003723">
    <property type="term" value="F:RNA binding"/>
    <property type="evidence" value="ECO:0007669"/>
    <property type="project" value="InterPro"/>
</dbReference>
<gene>
    <name evidence="9" type="ORF">RZN69_14255</name>
</gene>
<evidence type="ECO:0000256" key="6">
    <source>
        <dbReference type="ARBA" id="ARBA00038091"/>
    </source>
</evidence>
<dbReference type="Gene3D" id="2.30.130.10">
    <property type="entry name" value="PUA domain"/>
    <property type="match status" value="1"/>
</dbReference>
<dbReference type="RefSeq" id="WP_317831790.1">
    <property type="nucleotide sequence ID" value="NZ_CP136920.1"/>
</dbReference>
<sequence length="388" mass="43647">MNKKSTRKSIRLKRNLRARVLEGHPWAYKSEIEKLLPESHSGESVSLQDSRGRFLGSGIYNPKSQIIWRRFSTKEAAFDRTYLQKAITASVAKRTPEACQRLVWSEADNLPGLVVDRFEDILIVQALTMAVDRQTDAIREILTELLSPADIVFRYDAPSRNYEGLDLRVYTASGNTIPSRWVKIDGLEYKLDLVEGQKTGFYLDQREQHRRIAKLAQGKTMLDGFCHLGGFGLQAMKSSAKSVLSVDISKDATAAVVENAKKNQLNIDVETANLFDWLREYENRKFDLIVLDPPSFARNKKAIDGALRGYKELNLRALKMLNPGGILATYSCSQAIDAAAFTNVVRSAAADAHRPCTIMEHTAQPADHPMSLTMPESWYLKGLILRVE</sequence>
<dbReference type="Gene3D" id="3.30.750.80">
    <property type="entry name" value="RNA methyltransferase domain (HRMD) like"/>
    <property type="match status" value="1"/>
</dbReference>
<dbReference type="InterPro" id="IPR029063">
    <property type="entry name" value="SAM-dependent_MTases_sf"/>
</dbReference>
<dbReference type="GO" id="GO:0008168">
    <property type="term" value="F:methyltransferase activity"/>
    <property type="evidence" value="ECO:0007669"/>
    <property type="project" value="UniProtKB-KW"/>
</dbReference>
<evidence type="ECO:0000256" key="4">
    <source>
        <dbReference type="ARBA" id="ARBA00022679"/>
    </source>
</evidence>
<dbReference type="EMBL" id="CP136920">
    <property type="protein sequence ID" value="WOO39783.1"/>
    <property type="molecule type" value="Genomic_DNA"/>
</dbReference>